<feature type="region of interest" description="Disordered" evidence="1">
    <location>
        <begin position="52"/>
        <end position="74"/>
    </location>
</feature>
<organism evidence="2 3">
    <name type="scientific">Pogonophryne albipinna</name>
    <dbReference type="NCBI Taxonomy" id="1090488"/>
    <lineage>
        <taxon>Eukaryota</taxon>
        <taxon>Metazoa</taxon>
        <taxon>Chordata</taxon>
        <taxon>Craniata</taxon>
        <taxon>Vertebrata</taxon>
        <taxon>Euteleostomi</taxon>
        <taxon>Actinopterygii</taxon>
        <taxon>Neopterygii</taxon>
        <taxon>Teleostei</taxon>
        <taxon>Neoteleostei</taxon>
        <taxon>Acanthomorphata</taxon>
        <taxon>Eupercaria</taxon>
        <taxon>Perciformes</taxon>
        <taxon>Notothenioidei</taxon>
        <taxon>Pogonophryne</taxon>
    </lineage>
</organism>
<keyword evidence="3" id="KW-1185">Reference proteome</keyword>
<evidence type="ECO:0000313" key="2">
    <source>
        <dbReference type="EMBL" id="KAJ4930931.1"/>
    </source>
</evidence>
<comment type="caution">
    <text evidence="2">The sequence shown here is derived from an EMBL/GenBank/DDBJ whole genome shotgun (WGS) entry which is preliminary data.</text>
</comment>
<evidence type="ECO:0000256" key="1">
    <source>
        <dbReference type="SAM" id="MobiDB-lite"/>
    </source>
</evidence>
<protein>
    <submittedName>
        <fullName evidence="2">Uncharacterized protein</fullName>
    </submittedName>
</protein>
<accession>A0AAD6AUE7</accession>
<feature type="region of interest" description="Disordered" evidence="1">
    <location>
        <begin position="1"/>
        <end position="22"/>
    </location>
</feature>
<gene>
    <name evidence="2" type="ORF">JOQ06_025232</name>
</gene>
<reference evidence="2" key="1">
    <citation type="submission" date="2022-11" db="EMBL/GenBank/DDBJ databases">
        <title>Chromosome-level genome of Pogonophryne albipinna.</title>
        <authorList>
            <person name="Jo E."/>
        </authorList>
    </citation>
    <scope>NUCLEOTIDE SEQUENCE</scope>
    <source>
        <strain evidence="2">SGF0006</strain>
        <tissue evidence="2">Muscle</tissue>
    </source>
</reference>
<dbReference type="EMBL" id="JAPTMU010000015">
    <property type="protein sequence ID" value="KAJ4930931.1"/>
    <property type="molecule type" value="Genomic_DNA"/>
</dbReference>
<proteinExistence type="predicted"/>
<dbReference type="AlphaFoldDB" id="A0AAD6AUE7"/>
<name>A0AAD6AUE7_9TELE</name>
<dbReference type="Proteomes" id="UP001219934">
    <property type="component" value="Unassembled WGS sequence"/>
</dbReference>
<sequence>NKKEKDQRKTGGGPPPAECTPAEELALSNNEDDGENVVLLPLPNQQLSHTEECLDDDETLSVGPERSGAWALDI</sequence>
<feature type="non-terminal residue" evidence="2">
    <location>
        <position position="74"/>
    </location>
</feature>
<evidence type="ECO:0000313" key="3">
    <source>
        <dbReference type="Proteomes" id="UP001219934"/>
    </source>
</evidence>